<dbReference type="Gene3D" id="3.30.565.60">
    <property type="match status" value="1"/>
</dbReference>
<protein>
    <submittedName>
        <fullName evidence="1">Uncharacterized protein</fullName>
    </submittedName>
</protein>
<name>A0A0F9D1P6_9ZZZZ</name>
<reference evidence="1" key="1">
    <citation type="journal article" date="2015" name="Nature">
        <title>Complex archaea that bridge the gap between prokaryotes and eukaryotes.</title>
        <authorList>
            <person name="Spang A."/>
            <person name="Saw J.H."/>
            <person name="Jorgensen S.L."/>
            <person name="Zaremba-Niedzwiedzka K."/>
            <person name="Martijn J."/>
            <person name="Lind A.E."/>
            <person name="van Eijk R."/>
            <person name="Schleper C."/>
            <person name="Guy L."/>
            <person name="Ettema T.J."/>
        </authorList>
    </citation>
    <scope>NUCLEOTIDE SEQUENCE</scope>
</reference>
<comment type="caution">
    <text evidence="1">The sequence shown here is derived from an EMBL/GenBank/DDBJ whole genome shotgun (WGS) entry which is preliminary data.</text>
</comment>
<gene>
    <name evidence="1" type="ORF">LCGC14_2253320</name>
</gene>
<dbReference type="PANTHER" id="PTHR30595:SF6">
    <property type="entry name" value="SCHLAFEN ALBA-2 DOMAIN-CONTAINING PROTEIN"/>
    <property type="match status" value="1"/>
</dbReference>
<evidence type="ECO:0000313" key="1">
    <source>
        <dbReference type="EMBL" id="KKL55648.1"/>
    </source>
</evidence>
<proteinExistence type="predicted"/>
<dbReference type="EMBL" id="LAZR01030765">
    <property type="protein sequence ID" value="KKL55648.1"/>
    <property type="molecule type" value="Genomic_DNA"/>
</dbReference>
<accession>A0A0F9D1P6</accession>
<dbReference type="AlphaFoldDB" id="A0A0F9D1P6"/>
<feature type="non-terminal residue" evidence="1">
    <location>
        <position position="1"/>
    </location>
</feature>
<organism evidence="1">
    <name type="scientific">marine sediment metagenome</name>
    <dbReference type="NCBI Taxonomy" id="412755"/>
    <lineage>
        <taxon>unclassified sequences</taxon>
        <taxon>metagenomes</taxon>
        <taxon>ecological metagenomes</taxon>
    </lineage>
</organism>
<dbReference type="InterPro" id="IPR038475">
    <property type="entry name" value="RecG_C_sf"/>
</dbReference>
<sequence length="268" mass="30998">KYPSNGGILLFGKNRMKYFPDINIRCVRFSGNDRDKVLDHYDIDIALPLAIEEAINFVEKVSFKFSKFGKIYREDILQFPSVAIRESIINAVVHTDYSIKGTSIQIAIFDDRIEITNPGALPYGLTLTEALNGMSLLRNRVIGKIFKELKIIEQWGSGFARIFNHCAKLGYKKPKIEELGHFFRITIYNEKSQIKILAFKKPWMKIIFEHISKEGSISVKQASKIWKVSERTARLRLIEMIKEDMVLEIGTSVYDPRKKYVLTKHFSQ</sequence>
<dbReference type="Pfam" id="PF13749">
    <property type="entry name" value="HATPase_c_4"/>
    <property type="match status" value="1"/>
</dbReference>
<dbReference type="PANTHER" id="PTHR30595">
    <property type="entry name" value="GLPR-RELATED TRANSCRIPTIONAL REPRESSOR"/>
    <property type="match status" value="1"/>
</dbReference>